<sequence length="516" mass="59928">MSSEEIIKLQLPDLPDTPGCYIYRDINQSVIYVGKAKNIKKRVSSYFSKIHSDPHINNLVANIVSIEHISTDSELEAFILETNLIKKYKPYYNRDLKDDKNYIWIMIDKNEDFPRLQIVRSKTRKNAVYLGPYHYTMPVRRILSRLRKIYPYRTCNRVINEIVDPNTNKKIIKSSDPIPCLYFHLGLCQAPCAGYVSKKKYNQNLKGINTFFTKGHNELVKALKTDLEKFSKRYEFEKSADLRNKIQDLEYIKQRVTIEDTFTDETAFHEEKKKHKLKALNELVNKLDHFDLKVQENFKIECYDISNIQGKNAVGSMIVFVDGNPAKNLYRKFKIKTKTTPDDFAMMSEMLSRRFKHKSNKPDASFSINPNLIIIDGGKGQLSSVYKVLSSLNVDIPIVGLAKQNEDIFYIKDKEGELEFVQRRLNFNSDGYFLLQRIRDESHRFAINYHRKLRSLGQTASVLDDIPGIGNITKKKLLRAFGSVEGIKKAKDTDLQTIIKNKNTIENIRKVLQIND</sequence>
<dbReference type="SMART" id="SM00465">
    <property type="entry name" value="GIYc"/>
    <property type="match status" value="1"/>
</dbReference>
<name>A0A955L017_9BACT</name>
<feature type="domain" description="GIY-YIG" evidence="7">
    <location>
        <begin position="16"/>
        <end position="94"/>
    </location>
</feature>
<dbReference type="GO" id="GO:0006289">
    <property type="term" value="P:nucleotide-excision repair"/>
    <property type="evidence" value="ECO:0007669"/>
    <property type="project" value="InterPro"/>
</dbReference>
<dbReference type="CDD" id="cd10434">
    <property type="entry name" value="GIY-YIG_UvrC_Cho"/>
    <property type="match status" value="1"/>
</dbReference>
<evidence type="ECO:0000259" key="7">
    <source>
        <dbReference type="PROSITE" id="PS50164"/>
    </source>
</evidence>
<evidence type="ECO:0000256" key="3">
    <source>
        <dbReference type="ARBA" id="ARBA00022769"/>
    </source>
</evidence>
<dbReference type="Gene3D" id="3.30.420.340">
    <property type="entry name" value="UvrC, RNAse H endonuclease domain"/>
    <property type="match status" value="1"/>
</dbReference>
<keyword evidence="4" id="KW-0267">Excision nuclease</keyword>
<dbReference type="PROSITE" id="PS50165">
    <property type="entry name" value="UVRC"/>
    <property type="match status" value="1"/>
</dbReference>
<keyword evidence="5" id="KW-0234">DNA repair</keyword>
<dbReference type="PANTHER" id="PTHR30562:SF1">
    <property type="entry name" value="UVRABC SYSTEM PROTEIN C"/>
    <property type="match status" value="1"/>
</dbReference>
<dbReference type="InterPro" id="IPR001943">
    <property type="entry name" value="UVR_dom"/>
</dbReference>
<evidence type="ECO:0000256" key="1">
    <source>
        <dbReference type="ARBA" id="ARBA00022490"/>
    </source>
</evidence>
<dbReference type="Pfam" id="PF08459">
    <property type="entry name" value="UvrC_RNaseH_dom"/>
    <property type="match status" value="1"/>
</dbReference>
<evidence type="ECO:0000259" key="6">
    <source>
        <dbReference type="PROSITE" id="PS50151"/>
    </source>
</evidence>
<evidence type="ECO:0000313" key="9">
    <source>
        <dbReference type="EMBL" id="MCA9379654.1"/>
    </source>
</evidence>
<proteinExistence type="predicted"/>
<evidence type="ECO:0000313" key="10">
    <source>
        <dbReference type="Proteomes" id="UP000745577"/>
    </source>
</evidence>
<dbReference type="InterPro" id="IPR038476">
    <property type="entry name" value="UvrC_RNase_H_dom_sf"/>
</dbReference>
<gene>
    <name evidence="9" type="ORF">KC675_00575</name>
</gene>
<reference evidence="9" key="2">
    <citation type="journal article" date="2021" name="Microbiome">
        <title>Successional dynamics and alternative stable states in a saline activated sludge microbial community over 9 years.</title>
        <authorList>
            <person name="Wang Y."/>
            <person name="Ye J."/>
            <person name="Ju F."/>
            <person name="Liu L."/>
            <person name="Boyd J.A."/>
            <person name="Deng Y."/>
            <person name="Parks D.H."/>
            <person name="Jiang X."/>
            <person name="Yin X."/>
            <person name="Woodcroft B.J."/>
            <person name="Tyson G.W."/>
            <person name="Hugenholtz P."/>
            <person name="Polz M.F."/>
            <person name="Zhang T."/>
        </authorList>
    </citation>
    <scope>NUCLEOTIDE SEQUENCE</scope>
    <source>
        <strain evidence="9">HKST-UBA15</strain>
    </source>
</reference>
<reference evidence="9" key="1">
    <citation type="submission" date="2020-04" db="EMBL/GenBank/DDBJ databases">
        <authorList>
            <person name="Zhang T."/>
        </authorList>
    </citation>
    <scope>NUCLEOTIDE SEQUENCE</scope>
    <source>
        <strain evidence="9">HKST-UBA15</strain>
    </source>
</reference>
<dbReference type="InterPro" id="IPR010994">
    <property type="entry name" value="RuvA_2-like"/>
</dbReference>
<keyword evidence="3" id="KW-0228">DNA excision</keyword>
<dbReference type="SUPFAM" id="SSF47781">
    <property type="entry name" value="RuvA domain 2-like"/>
    <property type="match status" value="1"/>
</dbReference>
<dbReference type="PROSITE" id="PS50164">
    <property type="entry name" value="GIY_YIG"/>
    <property type="match status" value="1"/>
</dbReference>
<dbReference type="FunFam" id="3.40.1440.10:FF:000001">
    <property type="entry name" value="UvrABC system protein C"/>
    <property type="match status" value="1"/>
</dbReference>
<dbReference type="AlphaFoldDB" id="A0A955L017"/>
<dbReference type="Proteomes" id="UP000745577">
    <property type="component" value="Unassembled WGS sequence"/>
</dbReference>
<dbReference type="InterPro" id="IPR035901">
    <property type="entry name" value="GIY-YIG_endonuc_sf"/>
</dbReference>
<organism evidence="9 10">
    <name type="scientific">Candidatus Dojkabacteria bacterium</name>
    <dbReference type="NCBI Taxonomy" id="2099670"/>
    <lineage>
        <taxon>Bacteria</taxon>
        <taxon>Candidatus Dojkabacteria</taxon>
    </lineage>
</organism>
<dbReference type="InterPro" id="IPR047296">
    <property type="entry name" value="GIY-YIG_UvrC_Cho"/>
</dbReference>
<dbReference type="PROSITE" id="PS50151">
    <property type="entry name" value="UVR"/>
    <property type="match status" value="1"/>
</dbReference>
<dbReference type="Gene3D" id="1.10.150.20">
    <property type="entry name" value="5' to 3' exonuclease, C-terminal subdomain"/>
    <property type="match status" value="1"/>
</dbReference>
<evidence type="ECO:0000256" key="2">
    <source>
        <dbReference type="ARBA" id="ARBA00022763"/>
    </source>
</evidence>
<dbReference type="EMBL" id="JAGQLL010000006">
    <property type="protein sequence ID" value="MCA9379654.1"/>
    <property type="molecule type" value="Genomic_DNA"/>
</dbReference>
<dbReference type="SUPFAM" id="SSF82771">
    <property type="entry name" value="GIY-YIG endonuclease"/>
    <property type="match status" value="1"/>
</dbReference>
<keyword evidence="2" id="KW-0227">DNA damage</keyword>
<dbReference type="InterPro" id="IPR001162">
    <property type="entry name" value="UvrC_RNase_H_dom"/>
</dbReference>
<dbReference type="Pfam" id="PF01541">
    <property type="entry name" value="GIY-YIG"/>
    <property type="match status" value="1"/>
</dbReference>
<dbReference type="Gene3D" id="3.40.1440.10">
    <property type="entry name" value="GIY-YIG endonuclease"/>
    <property type="match status" value="1"/>
</dbReference>
<dbReference type="SUPFAM" id="SSF46600">
    <property type="entry name" value="C-terminal UvrC-binding domain of UvrB"/>
    <property type="match status" value="1"/>
</dbReference>
<feature type="domain" description="UvrC family homology region profile" evidence="8">
    <location>
        <begin position="243"/>
        <end position="389"/>
    </location>
</feature>
<feature type="domain" description="UVR" evidence="6">
    <location>
        <begin position="217"/>
        <end position="252"/>
    </location>
</feature>
<dbReference type="GO" id="GO:0009380">
    <property type="term" value="C:excinuclease repair complex"/>
    <property type="evidence" value="ECO:0007669"/>
    <property type="project" value="TreeGrafter"/>
</dbReference>
<dbReference type="GO" id="GO:0009381">
    <property type="term" value="F:excinuclease ABC activity"/>
    <property type="evidence" value="ECO:0007669"/>
    <property type="project" value="InterPro"/>
</dbReference>
<comment type="caution">
    <text evidence="9">The sequence shown here is derived from an EMBL/GenBank/DDBJ whole genome shotgun (WGS) entry which is preliminary data.</text>
</comment>
<keyword evidence="1" id="KW-0963">Cytoplasm</keyword>
<evidence type="ECO:0000256" key="5">
    <source>
        <dbReference type="ARBA" id="ARBA00023204"/>
    </source>
</evidence>
<evidence type="ECO:0000259" key="8">
    <source>
        <dbReference type="PROSITE" id="PS50165"/>
    </source>
</evidence>
<protein>
    <submittedName>
        <fullName evidence="9">Excinuclease ABC subunit UvrC</fullName>
    </submittedName>
</protein>
<dbReference type="InterPro" id="IPR000305">
    <property type="entry name" value="GIY-YIG_endonuc"/>
</dbReference>
<dbReference type="InterPro" id="IPR050066">
    <property type="entry name" value="UvrABC_protein_C"/>
</dbReference>
<dbReference type="PANTHER" id="PTHR30562">
    <property type="entry name" value="UVRC/OXIDOREDUCTASE"/>
    <property type="match status" value="1"/>
</dbReference>
<accession>A0A955L017</accession>
<dbReference type="InterPro" id="IPR036876">
    <property type="entry name" value="UVR_dom_sf"/>
</dbReference>
<evidence type="ECO:0000256" key="4">
    <source>
        <dbReference type="ARBA" id="ARBA00022881"/>
    </source>
</evidence>